<keyword evidence="2" id="KW-0175">Coiled coil</keyword>
<dbReference type="InterPro" id="IPR027417">
    <property type="entry name" value="P-loop_NTPase"/>
</dbReference>
<dbReference type="RefSeq" id="WP_218131900.1">
    <property type="nucleotide sequence ID" value="NZ_FNQR01000009.1"/>
</dbReference>
<evidence type="ECO:0000313" key="6">
    <source>
        <dbReference type="Proteomes" id="UP000198584"/>
    </source>
</evidence>
<reference evidence="6" key="1">
    <citation type="submission" date="2016-10" db="EMBL/GenBank/DDBJ databases">
        <authorList>
            <person name="Varghese N."/>
            <person name="Submissions S."/>
        </authorList>
    </citation>
    <scope>NUCLEOTIDE SEQUENCE [LARGE SCALE GENOMIC DNA]</scope>
    <source>
        <strain evidence="6">CCM7597</strain>
    </source>
</reference>
<dbReference type="CDD" id="cd01130">
    <property type="entry name" value="VirB11-like_ATPase"/>
    <property type="match status" value="1"/>
</dbReference>
<dbReference type="Pfam" id="PF00437">
    <property type="entry name" value="T2SSE"/>
    <property type="match status" value="1"/>
</dbReference>
<dbReference type="FunFam" id="3.40.50.300:FF:000521">
    <property type="entry name" value="Type II secretion system protein E"/>
    <property type="match status" value="1"/>
</dbReference>
<feature type="region of interest" description="Disordered" evidence="3">
    <location>
        <begin position="1"/>
        <end position="41"/>
    </location>
</feature>
<evidence type="ECO:0000256" key="3">
    <source>
        <dbReference type="SAM" id="MobiDB-lite"/>
    </source>
</evidence>
<dbReference type="PANTHER" id="PTHR30486:SF15">
    <property type="entry name" value="TYPE II_IV SECRETION SYSTEM ATPASE"/>
    <property type="match status" value="1"/>
</dbReference>
<comment type="similarity">
    <text evidence="1">Belongs to the GSP E family.</text>
</comment>
<dbReference type="Gene3D" id="3.40.50.300">
    <property type="entry name" value="P-loop containing nucleotide triphosphate hydrolases"/>
    <property type="match status" value="1"/>
</dbReference>
<feature type="domain" description="Bacterial type II secretion system protein E" evidence="4">
    <location>
        <begin position="126"/>
        <end position="403"/>
    </location>
</feature>
<accession>A0A1H4EG25</accession>
<feature type="coiled-coil region" evidence="2">
    <location>
        <begin position="80"/>
        <end position="111"/>
    </location>
</feature>
<evidence type="ECO:0000256" key="1">
    <source>
        <dbReference type="ARBA" id="ARBA00006611"/>
    </source>
</evidence>
<evidence type="ECO:0000313" key="5">
    <source>
        <dbReference type="EMBL" id="SEA83906.1"/>
    </source>
</evidence>
<dbReference type="SUPFAM" id="SSF52540">
    <property type="entry name" value="P-loop containing nucleoside triphosphate hydrolases"/>
    <property type="match status" value="1"/>
</dbReference>
<dbReference type="Gene3D" id="3.30.450.380">
    <property type="match status" value="1"/>
</dbReference>
<dbReference type="PANTHER" id="PTHR30486">
    <property type="entry name" value="TWITCHING MOTILITY PROTEIN PILT"/>
    <property type="match status" value="1"/>
</dbReference>
<dbReference type="GO" id="GO:0016887">
    <property type="term" value="F:ATP hydrolysis activity"/>
    <property type="evidence" value="ECO:0007669"/>
    <property type="project" value="InterPro"/>
</dbReference>
<dbReference type="Proteomes" id="UP000198584">
    <property type="component" value="Unassembled WGS sequence"/>
</dbReference>
<name>A0A1H4EG25_9BACI</name>
<evidence type="ECO:0000259" key="4">
    <source>
        <dbReference type="Pfam" id="PF00437"/>
    </source>
</evidence>
<gene>
    <name evidence="5" type="ORF">SAMN05421743_10948</name>
</gene>
<dbReference type="STRING" id="571932.SAMN05421743_10948"/>
<dbReference type="EMBL" id="FNQR01000009">
    <property type="protein sequence ID" value="SEA83906.1"/>
    <property type="molecule type" value="Genomic_DNA"/>
</dbReference>
<dbReference type="InterPro" id="IPR050921">
    <property type="entry name" value="T4SS_GSP_E_ATPase"/>
</dbReference>
<sequence length="480" mass="53116">MSLLAKLQSKNHKEDNAALSAAVPMTKLDAPDQTNPKVESTAVPAIEVKKYSKPKEKMKAPAPVDEHKELKNLIFKYILKERHEEDVEDIVTDLDAIIEEVLKENEDLEKISDFIKLKEDLTNDLTGYGPINPLLLDDGVTEVMVNGPHKVYAERSGRLELTDVTFRDNDHVMAVLEKIVAPLGRRVDESSPMVDARLQDGSRVNAIIPPLALGGPTITIRKFSKDPFTIHDLIRFGTLTEEMAEFTKACVEAKLNIFVSGGTGSGKTTTLNVLSSFISNKDRIVTIEDAAELQLGQEHVVSLETRPPNIEGKGAISIRDLVRNSLRMRPDRIVIGEVRSGEALDMLQAMNTGHDGSLATGHSNSPRDMVARLETMVLMAGMELPVKAIREQIAGALDVIIQQSRLKDGTRRITNITEVQGLEGDIIVLQDIFTFKQFGVDEDGKIIGKLIPTGVRPKFYERMEYEGIHLPASIFIEKGE</sequence>
<evidence type="ECO:0000256" key="2">
    <source>
        <dbReference type="SAM" id="Coils"/>
    </source>
</evidence>
<organism evidence="5 6">
    <name type="scientific">Thalassobacillus cyri</name>
    <dbReference type="NCBI Taxonomy" id="571932"/>
    <lineage>
        <taxon>Bacteria</taxon>
        <taxon>Bacillati</taxon>
        <taxon>Bacillota</taxon>
        <taxon>Bacilli</taxon>
        <taxon>Bacillales</taxon>
        <taxon>Bacillaceae</taxon>
        <taxon>Thalassobacillus</taxon>
    </lineage>
</organism>
<keyword evidence="6" id="KW-1185">Reference proteome</keyword>
<dbReference type="AlphaFoldDB" id="A0A1H4EG25"/>
<proteinExistence type="inferred from homology"/>
<dbReference type="InterPro" id="IPR001482">
    <property type="entry name" value="T2SS/T4SS_dom"/>
</dbReference>
<protein>
    <submittedName>
        <fullName evidence="5">Pilus assembly protein CpaF</fullName>
    </submittedName>
</protein>